<dbReference type="OrthoDB" id="9811615at2"/>
<sequence length="152" mass="17450">MAKLFPWNSWLEMEDLKEEMQRLVENSACSSSFVENGRRLARFRPVADVIEVEDAFFVLVELPGLERENVRLEVHGNELAVFGERQPPLNVEGAAFQVMERSYGCFSRRFELPEDIDDQAVAASMKAGLLQIRVPKRTRRPVNRTIPISLDE</sequence>
<reference evidence="5" key="1">
    <citation type="submission" date="2016-10" db="EMBL/GenBank/DDBJ databases">
        <authorList>
            <person name="Varghese N."/>
            <person name="Submissions S."/>
        </authorList>
    </citation>
    <scope>NUCLEOTIDE SEQUENCE [LARGE SCALE GENOMIC DNA]</scope>
    <source>
        <strain evidence="5">DSM 5918</strain>
    </source>
</reference>
<dbReference type="SUPFAM" id="SSF49764">
    <property type="entry name" value="HSP20-like chaperones"/>
    <property type="match status" value="1"/>
</dbReference>
<dbReference type="Pfam" id="PF00011">
    <property type="entry name" value="HSP20"/>
    <property type="match status" value="1"/>
</dbReference>
<dbReference type="RefSeq" id="WP_092376719.1">
    <property type="nucleotide sequence ID" value="NZ_FORX01000015.1"/>
</dbReference>
<organism evidence="4 5">
    <name type="scientific">Desulfomicrobium apsheronum</name>
    <dbReference type="NCBI Taxonomy" id="52560"/>
    <lineage>
        <taxon>Bacteria</taxon>
        <taxon>Pseudomonadati</taxon>
        <taxon>Thermodesulfobacteriota</taxon>
        <taxon>Desulfovibrionia</taxon>
        <taxon>Desulfovibrionales</taxon>
        <taxon>Desulfomicrobiaceae</taxon>
        <taxon>Desulfomicrobium</taxon>
    </lineage>
</organism>
<gene>
    <name evidence="4" type="ORF">SAMN04488082_11520</name>
</gene>
<proteinExistence type="inferred from homology"/>
<evidence type="ECO:0000259" key="3">
    <source>
        <dbReference type="PROSITE" id="PS01031"/>
    </source>
</evidence>
<dbReference type="InterPro" id="IPR002068">
    <property type="entry name" value="A-crystallin/Hsp20_dom"/>
</dbReference>
<dbReference type="STRING" id="52560.SAMN04488082_11520"/>
<accession>A0A1I3X3E5</accession>
<evidence type="ECO:0000313" key="4">
    <source>
        <dbReference type="EMBL" id="SFK13839.1"/>
    </source>
</evidence>
<dbReference type="PROSITE" id="PS01031">
    <property type="entry name" value="SHSP"/>
    <property type="match status" value="1"/>
</dbReference>
<dbReference type="InterPro" id="IPR031107">
    <property type="entry name" value="Small_HSP"/>
</dbReference>
<evidence type="ECO:0000256" key="2">
    <source>
        <dbReference type="RuleBase" id="RU003616"/>
    </source>
</evidence>
<evidence type="ECO:0000313" key="5">
    <source>
        <dbReference type="Proteomes" id="UP000198635"/>
    </source>
</evidence>
<dbReference type="Proteomes" id="UP000198635">
    <property type="component" value="Unassembled WGS sequence"/>
</dbReference>
<dbReference type="CDD" id="cd06464">
    <property type="entry name" value="ACD_sHsps-like"/>
    <property type="match status" value="1"/>
</dbReference>
<dbReference type="PANTHER" id="PTHR11527">
    <property type="entry name" value="HEAT-SHOCK PROTEIN 20 FAMILY MEMBER"/>
    <property type="match status" value="1"/>
</dbReference>
<evidence type="ECO:0000256" key="1">
    <source>
        <dbReference type="PROSITE-ProRule" id="PRU00285"/>
    </source>
</evidence>
<protein>
    <submittedName>
        <fullName evidence="4">HSP20 family protein</fullName>
    </submittedName>
</protein>
<comment type="similarity">
    <text evidence="1 2">Belongs to the small heat shock protein (HSP20) family.</text>
</comment>
<dbReference type="Gene3D" id="2.60.40.790">
    <property type="match status" value="1"/>
</dbReference>
<keyword evidence="5" id="KW-1185">Reference proteome</keyword>
<name>A0A1I3X3E5_9BACT</name>
<dbReference type="AlphaFoldDB" id="A0A1I3X3E5"/>
<dbReference type="InterPro" id="IPR008978">
    <property type="entry name" value="HSP20-like_chaperone"/>
</dbReference>
<feature type="domain" description="SHSP" evidence="3">
    <location>
        <begin position="37"/>
        <end position="151"/>
    </location>
</feature>
<dbReference type="EMBL" id="FORX01000015">
    <property type="protein sequence ID" value="SFK13839.1"/>
    <property type="molecule type" value="Genomic_DNA"/>
</dbReference>